<accession>A0A4C1UMF9</accession>
<dbReference type="AlphaFoldDB" id="A0A4C1UMF9"/>
<evidence type="ECO:0000256" key="1">
    <source>
        <dbReference type="SAM" id="MobiDB-lite"/>
    </source>
</evidence>
<dbReference type="Proteomes" id="UP000299102">
    <property type="component" value="Unassembled WGS sequence"/>
</dbReference>
<evidence type="ECO:0000313" key="2">
    <source>
        <dbReference type="EMBL" id="GBP27633.1"/>
    </source>
</evidence>
<gene>
    <name evidence="2" type="ORF">EVAR_102888_1</name>
</gene>
<protein>
    <submittedName>
        <fullName evidence="2">Uncharacterized protein</fullName>
    </submittedName>
</protein>
<keyword evidence="3" id="KW-1185">Reference proteome</keyword>
<proteinExistence type="predicted"/>
<organism evidence="2 3">
    <name type="scientific">Eumeta variegata</name>
    <name type="common">Bagworm moth</name>
    <name type="synonym">Eumeta japonica</name>
    <dbReference type="NCBI Taxonomy" id="151549"/>
    <lineage>
        <taxon>Eukaryota</taxon>
        <taxon>Metazoa</taxon>
        <taxon>Ecdysozoa</taxon>
        <taxon>Arthropoda</taxon>
        <taxon>Hexapoda</taxon>
        <taxon>Insecta</taxon>
        <taxon>Pterygota</taxon>
        <taxon>Neoptera</taxon>
        <taxon>Endopterygota</taxon>
        <taxon>Lepidoptera</taxon>
        <taxon>Glossata</taxon>
        <taxon>Ditrysia</taxon>
        <taxon>Tineoidea</taxon>
        <taxon>Psychidae</taxon>
        <taxon>Oiketicinae</taxon>
        <taxon>Eumeta</taxon>
    </lineage>
</organism>
<comment type="caution">
    <text evidence="2">The sequence shown here is derived from an EMBL/GenBank/DDBJ whole genome shotgun (WGS) entry which is preliminary data.</text>
</comment>
<reference evidence="2 3" key="1">
    <citation type="journal article" date="2019" name="Commun. Biol.">
        <title>The bagworm genome reveals a unique fibroin gene that provides high tensile strength.</title>
        <authorList>
            <person name="Kono N."/>
            <person name="Nakamura H."/>
            <person name="Ohtoshi R."/>
            <person name="Tomita M."/>
            <person name="Numata K."/>
            <person name="Arakawa K."/>
        </authorList>
    </citation>
    <scope>NUCLEOTIDE SEQUENCE [LARGE SCALE GENOMIC DNA]</scope>
</reference>
<evidence type="ECO:0000313" key="3">
    <source>
        <dbReference type="Proteomes" id="UP000299102"/>
    </source>
</evidence>
<feature type="region of interest" description="Disordered" evidence="1">
    <location>
        <begin position="71"/>
        <end position="92"/>
    </location>
</feature>
<feature type="compositionally biased region" description="Basic and acidic residues" evidence="1">
    <location>
        <begin position="79"/>
        <end position="92"/>
    </location>
</feature>
<sequence length="92" mass="10403">MSMARLEEHYLLVAFIARQNYQFGSLLPMDDETQARSVMIGQVLIGHRIPCSNEYAVSAVVAFVRALCKTPHPQGSLRRHQEAKQTPEVHIN</sequence>
<dbReference type="EMBL" id="BGZK01000196">
    <property type="protein sequence ID" value="GBP27633.1"/>
    <property type="molecule type" value="Genomic_DNA"/>
</dbReference>
<name>A0A4C1UMF9_EUMVA</name>